<dbReference type="InterPro" id="IPR035940">
    <property type="entry name" value="CAP_sf"/>
</dbReference>
<evidence type="ECO:0000256" key="1">
    <source>
        <dbReference type="SAM" id="SignalP"/>
    </source>
</evidence>
<keyword evidence="4" id="KW-1185">Reference proteome</keyword>
<keyword evidence="1" id="KW-0732">Signal</keyword>
<accession>D4YUX6</accession>
<dbReference type="PATRIC" id="fig|585524.9.peg.1649"/>
<dbReference type="AlphaFoldDB" id="D4YUX6"/>
<feature type="signal peptide" evidence="1">
    <location>
        <begin position="1"/>
        <end position="25"/>
    </location>
</feature>
<evidence type="ECO:0000313" key="4">
    <source>
        <dbReference type="Proteomes" id="UP000004069"/>
    </source>
</evidence>
<dbReference type="EMBL" id="ADNY01000055">
    <property type="protein sequence ID" value="EFG55027.1"/>
    <property type="molecule type" value="Genomic_DNA"/>
</dbReference>
<feature type="domain" description="SCP" evidence="2">
    <location>
        <begin position="81"/>
        <end position="211"/>
    </location>
</feature>
<gene>
    <name evidence="3" type="ORF">HMPREF0493_1337</name>
</gene>
<dbReference type="eggNOG" id="COG2340">
    <property type="taxonomic scope" value="Bacteria"/>
</dbReference>
<evidence type="ECO:0000259" key="2">
    <source>
        <dbReference type="Pfam" id="PF00188"/>
    </source>
</evidence>
<dbReference type="STRING" id="83683.B1745_00690"/>
<reference evidence="3 4" key="1">
    <citation type="submission" date="2010-04" db="EMBL/GenBank/DDBJ databases">
        <authorList>
            <person name="Muzny D."/>
            <person name="Qin X."/>
            <person name="Deng J."/>
            <person name="Jiang H."/>
            <person name="Liu Y."/>
            <person name="Qu J."/>
            <person name="Song X.-Z."/>
            <person name="Zhang L."/>
            <person name="Thornton R."/>
            <person name="Coyle M."/>
            <person name="Francisco L."/>
            <person name="Jackson L."/>
            <person name="Javaid M."/>
            <person name="Korchina V."/>
            <person name="Kovar C."/>
            <person name="Mata R."/>
            <person name="Mathew T."/>
            <person name="Ngo R."/>
            <person name="Nguyen L."/>
            <person name="Nguyen N."/>
            <person name="Okwuonu G."/>
            <person name="Ongeri F."/>
            <person name="Pham C."/>
            <person name="Simmons D."/>
            <person name="Wilczek-Boney K."/>
            <person name="Hale W."/>
            <person name="Jakkamsetti A."/>
            <person name="Pham P."/>
            <person name="Ruth R."/>
            <person name="San Lucas F."/>
            <person name="Warren J."/>
            <person name="Zhang J."/>
            <person name="Zhao Z."/>
            <person name="Zhou C."/>
            <person name="Zhu D."/>
            <person name="Lee S."/>
            <person name="Bess C."/>
            <person name="Blankenburg K."/>
            <person name="Forbes L."/>
            <person name="Fu Q."/>
            <person name="Gubbala S."/>
            <person name="Hirani K."/>
            <person name="Jayaseelan J.C."/>
            <person name="Lara F."/>
            <person name="Munidasa M."/>
            <person name="Palculict T."/>
            <person name="Patil S."/>
            <person name="Pu L.-L."/>
            <person name="Saada N."/>
            <person name="Tang L."/>
            <person name="Weissenberger G."/>
            <person name="Zhu Y."/>
            <person name="Hemphill L."/>
            <person name="Shang Y."/>
            <person name="Youmans B."/>
            <person name="Ayvaz T."/>
            <person name="Ross M."/>
            <person name="Santibanez J."/>
            <person name="Aqrawi P."/>
            <person name="Gross S."/>
            <person name="Joshi V."/>
            <person name="Fowler G."/>
            <person name="Nazareth L."/>
            <person name="Reid J."/>
            <person name="Worley K."/>
            <person name="Petrosino J."/>
            <person name="Highlander S."/>
            <person name="Gibbs R."/>
        </authorList>
    </citation>
    <scope>NUCLEOTIDE SEQUENCE [LARGE SCALE GENOMIC DNA]</scope>
    <source>
        <strain evidence="3 4">DSM 11664</strain>
    </source>
</reference>
<name>D4YUX6_9LACO</name>
<dbReference type="Pfam" id="PF00188">
    <property type="entry name" value="CAP"/>
    <property type="match status" value="1"/>
</dbReference>
<proteinExistence type="predicted"/>
<dbReference type="OrthoDB" id="1766522at2"/>
<dbReference type="Proteomes" id="UP000004069">
    <property type="component" value="Unassembled WGS sequence"/>
</dbReference>
<dbReference type="Gene3D" id="3.40.33.10">
    <property type="entry name" value="CAP"/>
    <property type="match status" value="1"/>
</dbReference>
<dbReference type="SUPFAM" id="SSF55797">
    <property type="entry name" value="PR-1-like"/>
    <property type="match status" value="1"/>
</dbReference>
<organism evidence="3 4">
    <name type="scientific">Lactobacillus amylolyticus DSM 11664</name>
    <dbReference type="NCBI Taxonomy" id="585524"/>
    <lineage>
        <taxon>Bacteria</taxon>
        <taxon>Bacillati</taxon>
        <taxon>Bacillota</taxon>
        <taxon>Bacilli</taxon>
        <taxon>Lactobacillales</taxon>
        <taxon>Lactobacillaceae</taxon>
        <taxon>Lactobacillus</taxon>
    </lineage>
</organism>
<evidence type="ECO:0000313" key="3">
    <source>
        <dbReference type="EMBL" id="EFG55027.1"/>
    </source>
</evidence>
<dbReference type="InterPro" id="IPR014044">
    <property type="entry name" value="CAP_dom"/>
</dbReference>
<dbReference type="CDD" id="cd05379">
    <property type="entry name" value="CAP_bacterial"/>
    <property type="match status" value="1"/>
</dbReference>
<comment type="caution">
    <text evidence="3">The sequence shown here is derived from an EMBL/GenBank/DDBJ whole genome shotgun (WGS) entry which is preliminary data.</text>
</comment>
<sequence>MFLRKFTIAAACSVLLFVPSISVNAATFSEGEISQVQHFQKEYADLDKTSYDINNLYEVKPQLGANFSAGKIKQQYITTQLAYINYYRSLFGLPAIKTNAIANSNAQKTAAVMAAINADPFVNQHGLPTDMQPNYVSDSLWKLAQDTSETSNLNFNVANQSAGDVITDLITDHYNLTGTDTGHRAWILSTRLSSTGIGAAYGSNGYRYSVQKVLNVDDIFRVASQASVAYPSAGVFPVELAKGKNVAWSLYLSNKVYSGTPKVKITDMDTKKTYQATKVKNYSRNGYGNFKTVITYMPGKTPIISGHQYKIVIGNLYSYTFKLFKEDTSTTKEVTTTTGSTYQKGAVQQDSHLKSPFSKTNAKLWASFNINVKNSKTEHYFFDALKKGQWHQNFFLKRVLQVISK</sequence>
<dbReference type="RefSeq" id="WP_006352486.1">
    <property type="nucleotide sequence ID" value="NZ_ADNY01000055.1"/>
</dbReference>
<protein>
    <submittedName>
        <fullName evidence="3">SCP-like protein</fullName>
    </submittedName>
</protein>
<feature type="chain" id="PRO_5009952295" evidence="1">
    <location>
        <begin position="26"/>
        <end position="405"/>
    </location>
</feature>